<protein>
    <recommendedName>
        <fullName evidence="2">Transposase</fullName>
    </recommendedName>
</protein>
<reference evidence="1" key="2">
    <citation type="journal article" date="2024" name="Toxins">
        <title>Genome Sequence Analysis of Native Xenorhabdus Strains Isolated from Entomopathogenic Nematodes in Argentina.</title>
        <authorList>
            <person name="Palma L."/>
            <person name="Frizzo L."/>
            <person name="Kaiser S."/>
            <person name="Berry C."/>
            <person name="Caballero P."/>
            <person name="Bode H.B."/>
            <person name="Del Valle E.E."/>
        </authorList>
    </citation>
    <scope>NUCLEOTIDE SEQUENCE</scope>
    <source>
        <strain evidence="1">M</strain>
    </source>
</reference>
<evidence type="ECO:0008006" key="2">
    <source>
        <dbReference type="Google" id="ProtNLM"/>
    </source>
</evidence>
<name>A0AAW3YNE5_9GAMM</name>
<gene>
    <name evidence="1" type="ORF">ID854_03085</name>
</gene>
<dbReference type="EMBL" id="JACXBF010000091">
    <property type="protein sequence ID" value="MBD2799470.1"/>
    <property type="molecule type" value="Genomic_DNA"/>
</dbReference>
<comment type="caution">
    <text evidence="1">The sequence shown here is derived from an EMBL/GenBank/DDBJ whole genome shotgun (WGS) entry which is preliminary data.</text>
</comment>
<reference evidence="1" key="1">
    <citation type="submission" date="2020-09" db="EMBL/GenBank/DDBJ databases">
        <authorList>
            <person name="Palma L."/>
            <person name="Caballero P."/>
            <person name="Berry C."/>
            <person name="Del Valle E."/>
        </authorList>
    </citation>
    <scope>NUCLEOTIDE SEQUENCE</scope>
    <source>
        <strain evidence="1">M</strain>
    </source>
</reference>
<sequence>MLSGPQRFQDYNAFRKSKTGSIIATLSSYSRENEPTEALHENGADRKGIICYRILDDEMQKRATPIGYTT</sequence>
<dbReference type="Proteomes" id="UP001193920">
    <property type="component" value="Unassembled WGS sequence"/>
</dbReference>
<organism evidence="1">
    <name type="scientific">Xenorhabdus szentirmaii</name>
    <dbReference type="NCBI Taxonomy" id="290112"/>
    <lineage>
        <taxon>Bacteria</taxon>
        <taxon>Pseudomonadati</taxon>
        <taxon>Pseudomonadota</taxon>
        <taxon>Gammaproteobacteria</taxon>
        <taxon>Enterobacterales</taxon>
        <taxon>Morganellaceae</taxon>
        <taxon>Xenorhabdus</taxon>
    </lineage>
</organism>
<dbReference type="RefSeq" id="WP_323851967.1">
    <property type="nucleotide sequence ID" value="NZ_JACXBC010000010.1"/>
</dbReference>
<accession>A0AAW3YNE5</accession>
<proteinExistence type="predicted"/>
<dbReference type="AlphaFoldDB" id="A0AAW3YNE5"/>
<evidence type="ECO:0000313" key="1">
    <source>
        <dbReference type="EMBL" id="MBD2799470.1"/>
    </source>
</evidence>